<name>A0A0A8Z955_ARUDO</name>
<evidence type="ECO:0000313" key="1">
    <source>
        <dbReference type="EMBL" id="JAD34193.1"/>
    </source>
</evidence>
<protein>
    <submittedName>
        <fullName evidence="1">Uncharacterized protein</fullName>
    </submittedName>
</protein>
<proteinExistence type="predicted"/>
<sequence length="13" mass="1543">MLCIVEGSFLKRF</sequence>
<accession>A0A0A8Z955</accession>
<reference evidence="1" key="2">
    <citation type="journal article" date="2015" name="Data Brief">
        <title>Shoot transcriptome of the giant reed, Arundo donax.</title>
        <authorList>
            <person name="Barrero R.A."/>
            <person name="Guerrero F.D."/>
            <person name="Moolhuijzen P."/>
            <person name="Goolsby J.A."/>
            <person name="Tidwell J."/>
            <person name="Bellgard S.E."/>
            <person name="Bellgard M.I."/>
        </authorList>
    </citation>
    <scope>NUCLEOTIDE SEQUENCE</scope>
    <source>
        <tissue evidence="1">Shoot tissue taken approximately 20 cm above the soil surface</tissue>
    </source>
</reference>
<organism evidence="1">
    <name type="scientific">Arundo donax</name>
    <name type="common">Giant reed</name>
    <name type="synonym">Donax arundinaceus</name>
    <dbReference type="NCBI Taxonomy" id="35708"/>
    <lineage>
        <taxon>Eukaryota</taxon>
        <taxon>Viridiplantae</taxon>
        <taxon>Streptophyta</taxon>
        <taxon>Embryophyta</taxon>
        <taxon>Tracheophyta</taxon>
        <taxon>Spermatophyta</taxon>
        <taxon>Magnoliopsida</taxon>
        <taxon>Liliopsida</taxon>
        <taxon>Poales</taxon>
        <taxon>Poaceae</taxon>
        <taxon>PACMAD clade</taxon>
        <taxon>Arundinoideae</taxon>
        <taxon>Arundineae</taxon>
        <taxon>Arundo</taxon>
    </lineage>
</organism>
<dbReference type="EMBL" id="GBRH01263702">
    <property type="protein sequence ID" value="JAD34193.1"/>
    <property type="molecule type" value="Transcribed_RNA"/>
</dbReference>
<reference evidence="1" key="1">
    <citation type="submission" date="2014-09" db="EMBL/GenBank/DDBJ databases">
        <authorList>
            <person name="Magalhaes I.L.F."/>
            <person name="Oliveira U."/>
            <person name="Santos F.R."/>
            <person name="Vidigal T.H.D.A."/>
            <person name="Brescovit A.D."/>
            <person name="Santos A.J."/>
        </authorList>
    </citation>
    <scope>NUCLEOTIDE SEQUENCE</scope>
    <source>
        <tissue evidence="1">Shoot tissue taken approximately 20 cm above the soil surface</tissue>
    </source>
</reference>